<dbReference type="PRINTS" id="PR00033">
    <property type="entry name" value="HTHASNC"/>
</dbReference>
<dbReference type="InterPro" id="IPR000485">
    <property type="entry name" value="AsnC-type_HTH_dom"/>
</dbReference>
<accession>A0ABV3B5G6</accession>
<keyword evidence="3" id="KW-0804">Transcription</keyword>
<comment type="caution">
    <text evidence="5">The sequence shown here is derived from an EMBL/GenBank/DDBJ whole genome shotgun (WGS) entry which is preliminary data.</text>
</comment>
<dbReference type="SUPFAM" id="SSF54909">
    <property type="entry name" value="Dimeric alpha+beta barrel"/>
    <property type="match status" value="1"/>
</dbReference>
<evidence type="ECO:0000256" key="3">
    <source>
        <dbReference type="ARBA" id="ARBA00023163"/>
    </source>
</evidence>
<gene>
    <name evidence="5" type="ORF">ABZ931_26445</name>
</gene>
<dbReference type="InterPro" id="IPR036388">
    <property type="entry name" value="WH-like_DNA-bd_sf"/>
</dbReference>
<dbReference type="PROSITE" id="PS50956">
    <property type="entry name" value="HTH_ASNC_2"/>
    <property type="match status" value="2"/>
</dbReference>
<dbReference type="Gene3D" id="1.10.10.10">
    <property type="entry name" value="Winged helix-like DNA-binding domain superfamily/Winged helix DNA-binding domain"/>
    <property type="match status" value="2"/>
</dbReference>
<dbReference type="SMART" id="SM00344">
    <property type="entry name" value="HTH_ASNC"/>
    <property type="match status" value="2"/>
</dbReference>
<keyword evidence="1" id="KW-0805">Transcription regulation</keyword>
<dbReference type="PANTHER" id="PTHR30154">
    <property type="entry name" value="LEUCINE-RESPONSIVE REGULATORY PROTEIN"/>
    <property type="match status" value="1"/>
</dbReference>
<name>A0ABV3B5G6_9ACTN</name>
<dbReference type="PANTHER" id="PTHR30154:SF34">
    <property type="entry name" value="TRANSCRIPTIONAL REGULATOR AZLB"/>
    <property type="match status" value="1"/>
</dbReference>
<feature type="domain" description="HTH asnC-type" evidence="4">
    <location>
        <begin position="181"/>
        <end position="241"/>
    </location>
</feature>
<evidence type="ECO:0000313" key="6">
    <source>
        <dbReference type="Proteomes" id="UP001551189"/>
    </source>
</evidence>
<dbReference type="RefSeq" id="WP_359698465.1">
    <property type="nucleotide sequence ID" value="NZ_JBEYXT010000144.1"/>
</dbReference>
<proteinExistence type="predicted"/>
<dbReference type="Pfam" id="PF13412">
    <property type="entry name" value="HTH_24"/>
    <property type="match status" value="1"/>
</dbReference>
<reference evidence="5 6" key="1">
    <citation type="submission" date="2024-06" db="EMBL/GenBank/DDBJ databases">
        <title>The Natural Products Discovery Center: Release of the First 8490 Sequenced Strains for Exploring Actinobacteria Biosynthetic Diversity.</title>
        <authorList>
            <person name="Kalkreuter E."/>
            <person name="Kautsar S.A."/>
            <person name="Yang D."/>
            <person name="Bader C.D."/>
            <person name="Teijaro C.N."/>
            <person name="Fluegel L."/>
            <person name="Davis C.M."/>
            <person name="Simpson J.R."/>
            <person name="Lauterbach L."/>
            <person name="Steele A.D."/>
            <person name="Gui C."/>
            <person name="Meng S."/>
            <person name="Li G."/>
            <person name="Viehrig K."/>
            <person name="Ye F."/>
            <person name="Su P."/>
            <person name="Kiefer A.F."/>
            <person name="Nichols A."/>
            <person name="Cepeda A.J."/>
            <person name="Yan W."/>
            <person name="Fan B."/>
            <person name="Jiang Y."/>
            <person name="Adhikari A."/>
            <person name="Zheng C.-J."/>
            <person name="Schuster L."/>
            <person name="Cowan T.M."/>
            <person name="Smanski M.J."/>
            <person name="Chevrette M.G."/>
            <person name="De Carvalho L.P.S."/>
            <person name="Shen B."/>
        </authorList>
    </citation>
    <scope>NUCLEOTIDE SEQUENCE [LARGE SCALE GENOMIC DNA]</scope>
    <source>
        <strain evidence="5 6">NPDC046851</strain>
    </source>
</reference>
<dbReference type="Pfam" id="PF13404">
    <property type="entry name" value="HTH_AsnC-type"/>
    <property type="match status" value="1"/>
</dbReference>
<dbReference type="InterPro" id="IPR011008">
    <property type="entry name" value="Dimeric_a/b-barrel"/>
</dbReference>
<sequence>MPESVTLDELDRKVLQALQLDGRASFRRIGQVLDVSENTVARRYRNLRASGLRTVARPLPARLGRTEWIVRIQVTPDAATPVAEALAKRPETGYVSVGGAGTEIHCGITAPATEGNDAPLLPSLHRMNRVTAINAHCLLHVYEGDPPVWATKRNPLAPEQHAALTPPAPRTVEPDAELADLDEADHALIAALGEDARATYPQLAASTGLTNSTAKRRVDRLVAEGVVLIRTEFPPSRLGYRLMSYLWLRVDPARLEEVGTALATHAPISFAAAVTGPHNMVATALTRNTGGLYRYLAEHVGTLPGVQYVETAPALRQIKRLIR</sequence>
<dbReference type="InterPro" id="IPR019885">
    <property type="entry name" value="Tscrpt_reg_HTH_AsnC-type_CS"/>
</dbReference>
<feature type="domain" description="HTH asnC-type" evidence="4">
    <location>
        <begin position="7"/>
        <end position="66"/>
    </location>
</feature>
<keyword evidence="2" id="KW-0238">DNA-binding</keyword>
<dbReference type="Proteomes" id="UP001551189">
    <property type="component" value="Unassembled WGS sequence"/>
</dbReference>
<evidence type="ECO:0000256" key="2">
    <source>
        <dbReference type="ARBA" id="ARBA00023125"/>
    </source>
</evidence>
<evidence type="ECO:0000313" key="5">
    <source>
        <dbReference type="EMBL" id="MEU6804519.1"/>
    </source>
</evidence>
<dbReference type="SUPFAM" id="SSF46785">
    <property type="entry name" value="Winged helix' DNA-binding domain"/>
    <property type="match status" value="2"/>
</dbReference>
<dbReference type="Gene3D" id="3.30.70.920">
    <property type="match status" value="1"/>
</dbReference>
<dbReference type="InterPro" id="IPR019888">
    <property type="entry name" value="Tscrpt_reg_AsnC-like"/>
</dbReference>
<evidence type="ECO:0000256" key="1">
    <source>
        <dbReference type="ARBA" id="ARBA00023015"/>
    </source>
</evidence>
<dbReference type="EMBL" id="JBEYXT010000144">
    <property type="protein sequence ID" value="MEU6804519.1"/>
    <property type="molecule type" value="Genomic_DNA"/>
</dbReference>
<organism evidence="5 6">
    <name type="scientific">Streptomyces neyagawaensis</name>
    <dbReference type="NCBI Taxonomy" id="42238"/>
    <lineage>
        <taxon>Bacteria</taxon>
        <taxon>Bacillati</taxon>
        <taxon>Actinomycetota</taxon>
        <taxon>Actinomycetes</taxon>
        <taxon>Kitasatosporales</taxon>
        <taxon>Streptomycetaceae</taxon>
        <taxon>Streptomyces</taxon>
    </lineage>
</organism>
<dbReference type="Pfam" id="PF01037">
    <property type="entry name" value="AsnC_trans_reg"/>
    <property type="match status" value="1"/>
</dbReference>
<keyword evidence="6" id="KW-1185">Reference proteome</keyword>
<dbReference type="PROSITE" id="PS00519">
    <property type="entry name" value="HTH_ASNC_1"/>
    <property type="match status" value="1"/>
</dbReference>
<dbReference type="InterPro" id="IPR019887">
    <property type="entry name" value="Tscrpt_reg_AsnC/Lrp_C"/>
</dbReference>
<evidence type="ECO:0000259" key="4">
    <source>
        <dbReference type="PROSITE" id="PS50956"/>
    </source>
</evidence>
<protein>
    <submittedName>
        <fullName evidence="5">Lrp/AsnC family transcriptional regulator</fullName>
    </submittedName>
</protein>
<dbReference type="InterPro" id="IPR036390">
    <property type="entry name" value="WH_DNA-bd_sf"/>
</dbReference>